<dbReference type="GeneID" id="107263685"/>
<evidence type="ECO:0000256" key="9">
    <source>
        <dbReference type="ARBA" id="ARBA00023125"/>
    </source>
</evidence>
<evidence type="ECO:0000256" key="8">
    <source>
        <dbReference type="ARBA" id="ARBA00022842"/>
    </source>
</evidence>
<proteinExistence type="inferred from homology"/>
<dbReference type="AlphaFoldDB" id="A0AAJ7FDN7"/>
<dbReference type="CDD" id="cd08768">
    <property type="entry name" value="Cdc6_C"/>
    <property type="match status" value="1"/>
</dbReference>
<keyword evidence="9 11" id="KW-0238">DNA-binding</keyword>
<evidence type="ECO:0000259" key="14">
    <source>
        <dbReference type="SMART" id="SM01074"/>
    </source>
</evidence>
<dbReference type="GO" id="GO:0033314">
    <property type="term" value="P:mitotic DNA replication checkpoint signaling"/>
    <property type="evidence" value="ECO:0007669"/>
    <property type="project" value="TreeGrafter"/>
</dbReference>
<dbReference type="Pfam" id="PF09079">
    <property type="entry name" value="WHD_Cdc6"/>
    <property type="match status" value="1"/>
</dbReference>
<feature type="compositionally biased region" description="Polar residues" evidence="12">
    <location>
        <begin position="55"/>
        <end position="65"/>
    </location>
</feature>
<sequence>MNIINTRKMSNTTNRRKESSTSENSSVESEENSVSDSENSKRRIRTRTSTKGTPLKSNHTNVLRNKNSETNESKYGEAEQLSPKKRKRVTRSTSEESLEPRSRSVSPEISYEGPPATYKLYENNGQSLVIKKPLNIEVHRRSKKCNELDISNLLNSDSDSDNIFTKIKDVGAKIVAMSKSNCVEELELLSTPKNKLDTPKNREVTVAKEFSPKKARRNLSDSLDTEGCISSEVLLKKLEKKREDASLKIKLRRSTEQSHYKIDSDSDLDYETCSRKTVVSTPRNIVKASLKKSTTPAIKIKTNVEGNVNVSDKNEIKKSLEVHVDQTEVRKSRRVRTPSTRYTDYKTDADETPTIHTSKLRTRKSINYNEHNLFNNHIIVNTRGTPSKTYSQQNTAVTPRTTRRTRSLIPKNFINQETTASSPLKNTTKVSTPTKREVKKEESDSESSNSMIFDQISTKTPERATIATKNVAATHRTTRQNSTEILRENETQAQHSLISNEVQPDIKMTMSNTEAHKTPRKSTKLLDVTEASTPRRRNVASRTKEEPGFSTPKRSTKTAAKSHTPSSIKHRNLTPSMHQRNAVLLKPTTALEEARARLHVSAVPKSLPCREEEFNNIYTFLERKLLDNSGGCMYISGVPGTGKTATVNEVIRCLKKLVSKHELNDFKFIEINGMKLTEPRQAYVHILKQLTNRTATWEQAYQLLEKQFIRPTSKKCMTLLLVDELDLLCNKRQDVVYNLLDWPTKLNAQLVVITIANTMDLPERVLMGRVTSRLGLTRLTFQPYNHKQLQEIVITRLKDSNAFRSEAIQLVARKVAAVSGDARRALDICRRATEIAESHDAGTVSMQDVNEALTEMIASAKVQAIRHCSEMERTFLQAVSAEIARTGIEEAIFKNVFKQFEALCSFDGVKTPSITESLGICARLGAYRLLICEHSRADITQRILLNVSSDDIHFSMQDISI</sequence>
<evidence type="ECO:0000256" key="5">
    <source>
        <dbReference type="ARBA" id="ARBA00022723"/>
    </source>
</evidence>
<dbReference type="SMART" id="SM01074">
    <property type="entry name" value="Cdc6_C"/>
    <property type="match status" value="1"/>
</dbReference>
<dbReference type="KEGG" id="ccin:107263685"/>
<gene>
    <name evidence="16" type="primary">LOC107263685</name>
</gene>
<dbReference type="InterPro" id="IPR041083">
    <property type="entry name" value="AAA_lid_10"/>
</dbReference>
<comment type="subcellular location">
    <subcellularLocation>
        <location evidence="1 11">Nucleus</location>
    </subcellularLocation>
</comment>
<evidence type="ECO:0000313" key="15">
    <source>
        <dbReference type="Proteomes" id="UP000694920"/>
    </source>
</evidence>
<keyword evidence="7 11" id="KW-0067">ATP-binding</keyword>
<feature type="region of interest" description="Disordered" evidence="12">
    <location>
        <begin position="414"/>
        <end position="450"/>
    </location>
</feature>
<feature type="compositionally biased region" description="Polar residues" evidence="12">
    <location>
        <begin position="384"/>
        <end position="397"/>
    </location>
</feature>
<dbReference type="Pfam" id="PF17872">
    <property type="entry name" value="AAA_lid_10"/>
    <property type="match status" value="1"/>
</dbReference>
<feature type="compositionally biased region" description="Basic and acidic residues" evidence="12">
    <location>
        <begin position="66"/>
        <end position="77"/>
    </location>
</feature>
<evidence type="ECO:0000256" key="11">
    <source>
        <dbReference type="RuleBase" id="RU365058"/>
    </source>
</evidence>
<feature type="domain" description="Cdc6 C-terminal" evidence="14">
    <location>
        <begin position="876"/>
        <end position="956"/>
    </location>
</feature>
<evidence type="ECO:0000256" key="7">
    <source>
        <dbReference type="ARBA" id="ARBA00022840"/>
    </source>
</evidence>
<keyword evidence="4 11" id="KW-0235">DNA replication</keyword>
<dbReference type="FunFam" id="1.10.8.60:FF:000062">
    <property type="entry name" value="Origin recognition complex subunit 1"/>
    <property type="match status" value="1"/>
</dbReference>
<dbReference type="RefSeq" id="XP_015586651.1">
    <property type="nucleotide sequence ID" value="XM_015731165.2"/>
</dbReference>
<feature type="compositionally biased region" description="Polar residues" evidence="12">
    <location>
        <begin position="557"/>
        <end position="576"/>
    </location>
</feature>
<feature type="region of interest" description="Disordered" evidence="12">
    <location>
        <begin position="530"/>
        <end position="576"/>
    </location>
</feature>
<dbReference type="SUPFAM" id="SSF52540">
    <property type="entry name" value="P-loop containing nucleoside triphosphate hydrolases"/>
    <property type="match status" value="1"/>
</dbReference>
<dbReference type="InterPro" id="IPR015163">
    <property type="entry name" value="Cdc6_C"/>
</dbReference>
<dbReference type="Proteomes" id="UP000694920">
    <property type="component" value="Unplaced"/>
</dbReference>
<dbReference type="CTD" id="4998"/>
<name>A0AAJ7FDN7_CEPCN</name>
<keyword evidence="8" id="KW-0460">Magnesium</keyword>
<evidence type="ECO:0000256" key="4">
    <source>
        <dbReference type="ARBA" id="ARBA00022705"/>
    </source>
</evidence>
<keyword evidence="10 11" id="KW-0539">Nucleus</keyword>
<feature type="domain" description="AAA+ ATPase" evidence="13">
    <location>
        <begin position="629"/>
        <end position="780"/>
    </location>
</feature>
<evidence type="ECO:0000256" key="3">
    <source>
        <dbReference type="ARBA" id="ARBA00019081"/>
    </source>
</evidence>
<evidence type="ECO:0000256" key="2">
    <source>
        <dbReference type="ARBA" id="ARBA00008398"/>
    </source>
</evidence>
<keyword evidence="15" id="KW-1185">Reference proteome</keyword>
<evidence type="ECO:0000256" key="12">
    <source>
        <dbReference type="SAM" id="MobiDB-lite"/>
    </source>
</evidence>
<keyword evidence="6 11" id="KW-0547">Nucleotide-binding</keyword>
<feature type="compositionally biased region" description="Polar residues" evidence="12">
    <location>
        <begin position="1"/>
        <end position="13"/>
    </location>
</feature>
<dbReference type="FunFam" id="3.40.50.300:FF:000199">
    <property type="entry name" value="Origin recognition complex subunit 1"/>
    <property type="match status" value="1"/>
</dbReference>
<dbReference type="PANTHER" id="PTHR10763">
    <property type="entry name" value="CELL DIVISION CONTROL PROTEIN 6-RELATED"/>
    <property type="match status" value="1"/>
</dbReference>
<dbReference type="Gene3D" id="3.40.50.300">
    <property type="entry name" value="P-loop containing nucleotide triphosphate hydrolases"/>
    <property type="match status" value="1"/>
</dbReference>
<evidence type="ECO:0000256" key="10">
    <source>
        <dbReference type="ARBA" id="ARBA00023242"/>
    </source>
</evidence>
<dbReference type="GO" id="GO:0005664">
    <property type="term" value="C:nuclear origin of replication recognition complex"/>
    <property type="evidence" value="ECO:0007669"/>
    <property type="project" value="TreeGrafter"/>
</dbReference>
<dbReference type="PANTHER" id="PTHR10763:SF23">
    <property type="entry name" value="ORIGIN RECOGNITION COMPLEX SUBUNIT 1"/>
    <property type="match status" value="1"/>
</dbReference>
<accession>A0AAJ7FDN7</accession>
<dbReference type="Gene3D" id="1.10.8.60">
    <property type="match status" value="1"/>
</dbReference>
<evidence type="ECO:0000256" key="6">
    <source>
        <dbReference type="ARBA" id="ARBA00022741"/>
    </source>
</evidence>
<dbReference type="Pfam" id="PF00004">
    <property type="entry name" value="AAA"/>
    <property type="match status" value="1"/>
</dbReference>
<dbReference type="GO" id="GO:0003688">
    <property type="term" value="F:DNA replication origin binding"/>
    <property type="evidence" value="ECO:0007669"/>
    <property type="project" value="TreeGrafter"/>
</dbReference>
<feature type="compositionally biased region" description="Polar residues" evidence="12">
    <location>
        <begin position="414"/>
        <end position="433"/>
    </location>
</feature>
<evidence type="ECO:0000313" key="16">
    <source>
        <dbReference type="RefSeq" id="XP_015586651.1"/>
    </source>
</evidence>
<comment type="function">
    <text evidence="11">Component of the origin recognition complex (ORC) that binds origins of replication. DNA-binding is ATP-dependent, however specific DNA sequences that define origins of replication have not been identified so far. ORC is required to assemble the pre-replication complex necessary to initiate DNA replication.</text>
</comment>
<dbReference type="SMART" id="SM00382">
    <property type="entry name" value="AAA"/>
    <property type="match status" value="1"/>
</dbReference>
<comment type="subunit">
    <text evidence="11">ORC is composed of six subunits.</text>
</comment>
<dbReference type="GO" id="GO:0046872">
    <property type="term" value="F:metal ion binding"/>
    <property type="evidence" value="ECO:0007669"/>
    <property type="project" value="UniProtKB-KW"/>
</dbReference>
<organism evidence="15 16">
    <name type="scientific">Cephus cinctus</name>
    <name type="common">Wheat stem sawfly</name>
    <dbReference type="NCBI Taxonomy" id="211228"/>
    <lineage>
        <taxon>Eukaryota</taxon>
        <taxon>Metazoa</taxon>
        <taxon>Ecdysozoa</taxon>
        <taxon>Arthropoda</taxon>
        <taxon>Hexapoda</taxon>
        <taxon>Insecta</taxon>
        <taxon>Pterygota</taxon>
        <taxon>Neoptera</taxon>
        <taxon>Endopterygota</taxon>
        <taxon>Hymenoptera</taxon>
        <taxon>Cephoidea</taxon>
        <taxon>Cephidae</taxon>
        <taxon>Cephus</taxon>
    </lineage>
</organism>
<protein>
    <recommendedName>
        <fullName evidence="3 11">Origin recognition complex subunit 1</fullName>
    </recommendedName>
</protein>
<evidence type="ECO:0000256" key="1">
    <source>
        <dbReference type="ARBA" id="ARBA00004123"/>
    </source>
</evidence>
<feature type="region of interest" description="Disordered" evidence="12">
    <location>
        <begin position="384"/>
        <end position="403"/>
    </location>
</feature>
<dbReference type="InterPro" id="IPR003959">
    <property type="entry name" value="ATPase_AAA_core"/>
</dbReference>
<dbReference type="InterPro" id="IPR050311">
    <property type="entry name" value="ORC1/CDC6"/>
</dbReference>
<dbReference type="InterPro" id="IPR003593">
    <property type="entry name" value="AAA+_ATPase"/>
</dbReference>
<dbReference type="InterPro" id="IPR027417">
    <property type="entry name" value="P-loop_NTPase"/>
</dbReference>
<keyword evidence="5" id="KW-0479">Metal-binding</keyword>
<dbReference type="GO" id="GO:0005524">
    <property type="term" value="F:ATP binding"/>
    <property type="evidence" value="ECO:0007669"/>
    <property type="project" value="UniProtKB-KW"/>
</dbReference>
<comment type="similarity">
    <text evidence="2 11">Belongs to the ORC1 family.</text>
</comment>
<reference evidence="16" key="1">
    <citation type="submission" date="2025-08" db="UniProtKB">
        <authorList>
            <consortium name="RefSeq"/>
        </authorList>
    </citation>
    <scope>IDENTIFICATION</scope>
</reference>
<dbReference type="GO" id="GO:0006270">
    <property type="term" value="P:DNA replication initiation"/>
    <property type="evidence" value="ECO:0007669"/>
    <property type="project" value="TreeGrafter"/>
</dbReference>
<feature type="region of interest" description="Disordered" evidence="12">
    <location>
        <begin position="1"/>
        <end position="111"/>
    </location>
</feature>
<evidence type="ECO:0000259" key="13">
    <source>
        <dbReference type="SMART" id="SM00382"/>
    </source>
</evidence>
<dbReference type="GO" id="GO:0016887">
    <property type="term" value="F:ATP hydrolysis activity"/>
    <property type="evidence" value="ECO:0007669"/>
    <property type="project" value="InterPro"/>
</dbReference>